<dbReference type="STRING" id="1005944.SAMN05192576_3186"/>
<name>A0A1H0FXR5_9ACTN</name>
<feature type="signal peptide" evidence="1">
    <location>
        <begin position="1"/>
        <end position="31"/>
    </location>
</feature>
<feature type="chain" id="PRO_5011518452" description="Autotransporter-associated beta strand repeat-containing protein" evidence="1">
    <location>
        <begin position="32"/>
        <end position="678"/>
    </location>
</feature>
<sequence length="678" mass="69085">MRFVKRPPPAAGLLLVLPLLAVVSAGPPAAAAGPTIYTWTGAQSTVWGNNLNWNPEGVPQAGDGVSLSPGPRATITDVPDIILSALTVSGDPDEAVSITGPGTVTVAGPFAWSGGDIGVDLELAQLGVGVISPSSDPMHFGSETGQTFKIDGALAFADDPLGGAHPLLDLMFDANLVVSTTGRVAMGDRTWIRANRCCVGPTSTIVVDGGIEVDTGTTKLENVGLDLRGTVQVPDDGTVELTGGPVRVDDGATLLGGGTVVVPETSGDAFDEAHAEEPDGTVKLLDDLTLADGTTLELGDQAVLSGVGAISGVGVLRLAGPRIHAQLTVAPDVYMTTVAGTTTRLVKWDPDVPGQHGYVVPRGDFDVVTGSTLSVHGGTRLVIPDDGTVRLRAGATLTADGCCTEPGRVTVQSGGKLAIGASTGDPAVLKWVELGGNGAITHVGKSEWDLAGTTFTTGATFLGAGQITGDLPAGALKVTPVGVFVVDGDYTANAGGTLVARVPTALNATATSRLFVTGTAHLAGRLETAGTTRFPEGKALLALSAGQLTGRFACSATPGWLPRQAATTLHLVAIGARDPGCLVPSARRVLRATWSGQRTAPVVVPAGADRVLLQVTISRATRNVRLMLSGGTSPRASLGAQAGRTATYHVVIGLNAARKLTARLDHRARVVINQVGWY</sequence>
<evidence type="ECO:0000313" key="3">
    <source>
        <dbReference type="Proteomes" id="UP000199004"/>
    </source>
</evidence>
<organism evidence="2 3">
    <name type="scientific">Nocardioides szechwanensis</name>
    <dbReference type="NCBI Taxonomy" id="1005944"/>
    <lineage>
        <taxon>Bacteria</taxon>
        <taxon>Bacillati</taxon>
        <taxon>Actinomycetota</taxon>
        <taxon>Actinomycetes</taxon>
        <taxon>Propionibacteriales</taxon>
        <taxon>Nocardioidaceae</taxon>
        <taxon>Nocardioides</taxon>
    </lineage>
</organism>
<dbReference type="EMBL" id="FNIC01000005">
    <property type="protein sequence ID" value="SDN99413.1"/>
    <property type="molecule type" value="Genomic_DNA"/>
</dbReference>
<dbReference type="AlphaFoldDB" id="A0A1H0FXR5"/>
<reference evidence="2 3" key="1">
    <citation type="submission" date="2016-10" db="EMBL/GenBank/DDBJ databases">
        <authorList>
            <person name="de Groot N.N."/>
        </authorList>
    </citation>
    <scope>NUCLEOTIDE SEQUENCE [LARGE SCALE GENOMIC DNA]</scope>
    <source>
        <strain evidence="2 3">CGMCC 1.11147</strain>
    </source>
</reference>
<accession>A0A1H0FXR5</accession>
<dbReference type="InterPro" id="IPR011050">
    <property type="entry name" value="Pectin_lyase_fold/virulence"/>
</dbReference>
<evidence type="ECO:0008006" key="4">
    <source>
        <dbReference type="Google" id="ProtNLM"/>
    </source>
</evidence>
<evidence type="ECO:0000313" key="2">
    <source>
        <dbReference type="EMBL" id="SDN99413.1"/>
    </source>
</evidence>
<dbReference type="Proteomes" id="UP000199004">
    <property type="component" value="Unassembled WGS sequence"/>
</dbReference>
<proteinExistence type="predicted"/>
<dbReference type="SUPFAM" id="SSF51126">
    <property type="entry name" value="Pectin lyase-like"/>
    <property type="match status" value="2"/>
</dbReference>
<protein>
    <recommendedName>
        <fullName evidence="4">Autotransporter-associated beta strand repeat-containing protein</fullName>
    </recommendedName>
</protein>
<keyword evidence="3" id="KW-1185">Reference proteome</keyword>
<keyword evidence="1" id="KW-0732">Signal</keyword>
<evidence type="ECO:0000256" key="1">
    <source>
        <dbReference type="SAM" id="SignalP"/>
    </source>
</evidence>
<gene>
    <name evidence="2" type="ORF">SAMN05192576_3186</name>
</gene>